<accession>A0A8S4RPC1</accession>
<proteinExistence type="predicted"/>
<keyword evidence="2" id="KW-1185">Reference proteome</keyword>
<reference evidence="1" key="1">
    <citation type="submission" date="2022-03" db="EMBL/GenBank/DDBJ databases">
        <authorList>
            <person name="Lindestad O."/>
        </authorList>
    </citation>
    <scope>NUCLEOTIDE SEQUENCE</scope>
</reference>
<evidence type="ECO:0000313" key="1">
    <source>
        <dbReference type="EMBL" id="CAH2240070.1"/>
    </source>
</evidence>
<name>A0A8S4RPC1_9NEOP</name>
<comment type="caution">
    <text evidence="1">The sequence shown here is derived from an EMBL/GenBank/DDBJ whole genome shotgun (WGS) entry which is preliminary data.</text>
</comment>
<gene>
    <name evidence="1" type="primary">jg7413</name>
    <name evidence="1" type="ORF">PAEG_LOCUS16683</name>
</gene>
<sequence length="72" mass="8188">MQIPKLLLPEIALETIALIAAPRRYDTVHFKIQLLSYRNKKFSALPSASFRFGNIDLHNKPGGLKPKLIMKN</sequence>
<organism evidence="1 2">
    <name type="scientific">Pararge aegeria aegeria</name>
    <dbReference type="NCBI Taxonomy" id="348720"/>
    <lineage>
        <taxon>Eukaryota</taxon>
        <taxon>Metazoa</taxon>
        <taxon>Ecdysozoa</taxon>
        <taxon>Arthropoda</taxon>
        <taxon>Hexapoda</taxon>
        <taxon>Insecta</taxon>
        <taxon>Pterygota</taxon>
        <taxon>Neoptera</taxon>
        <taxon>Endopterygota</taxon>
        <taxon>Lepidoptera</taxon>
        <taxon>Glossata</taxon>
        <taxon>Ditrysia</taxon>
        <taxon>Papilionoidea</taxon>
        <taxon>Nymphalidae</taxon>
        <taxon>Satyrinae</taxon>
        <taxon>Satyrini</taxon>
        <taxon>Parargina</taxon>
        <taxon>Pararge</taxon>
    </lineage>
</organism>
<dbReference type="Proteomes" id="UP000838756">
    <property type="component" value="Unassembled WGS sequence"/>
</dbReference>
<dbReference type="AlphaFoldDB" id="A0A8S4RPC1"/>
<protein>
    <submittedName>
        <fullName evidence="1">Jg7413 protein</fullName>
    </submittedName>
</protein>
<dbReference type="EMBL" id="CAKXAJ010025469">
    <property type="protein sequence ID" value="CAH2240070.1"/>
    <property type="molecule type" value="Genomic_DNA"/>
</dbReference>
<evidence type="ECO:0000313" key="2">
    <source>
        <dbReference type="Proteomes" id="UP000838756"/>
    </source>
</evidence>